<dbReference type="Proteomes" id="UP000318704">
    <property type="component" value="Chromosome"/>
</dbReference>
<dbReference type="KEGG" id="gaw:V144x_53650"/>
<dbReference type="Pfam" id="PF07609">
    <property type="entry name" value="DUF1572"/>
    <property type="match status" value="1"/>
</dbReference>
<gene>
    <name evidence="1" type="ORF">V144x_53650</name>
</gene>
<dbReference type="RefSeq" id="WP_144989730.1">
    <property type="nucleotide sequence ID" value="NZ_CP037920.1"/>
</dbReference>
<reference evidence="1 2" key="1">
    <citation type="submission" date="2019-03" db="EMBL/GenBank/DDBJ databases">
        <title>Deep-cultivation of Planctomycetes and their phenomic and genomic characterization uncovers novel biology.</title>
        <authorList>
            <person name="Wiegand S."/>
            <person name="Jogler M."/>
            <person name="Boedeker C."/>
            <person name="Pinto D."/>
            <person name="Vollmers J."/>
            <person name="Rivas-Marin E."/>
            <person name="Kohn T."/>
            <person name="Peeters S.H."/>
            <person name="Heuer A."/>
            <person name="Rast P."/>
            <person name="Oberbeckmann S."/>
            <person name="Bunk B."/>
            <person name="Jeske O."/>
            <person name="Meyerdierks A."/>
            <person name="Storesund J.E."/>
            <person name="Kallscheuer N."/>
            <person name="Luecker S."/>
            <person name="Lage O.M."/>
            <person name="Pohl T."/>
            <person name="Merkel B.J."/>
            <person name="Hornburger P."/>
            <person name="Mueller R.-W."/>
            <person name="Bruemmer F."/>
            <person name="Labrenz M."/>
            <person name="Spormann A.M."/>
            <person name="Op den Camp H."/>
            <person name="Overmann J."/>
            <person name="Amann R."/>
            <person name="Jetten M.S.M."/>
            <person name="Mascher T."/>
            <person name="Medema M.H."/>
            <person name="Devos D.P."/>
            <person name="Kaster A.-K."/>
            <person name="Ovreas L."/>
            <person name="Rohde M."/>
            <person name="Galperin M.Y."/>
            <person name="Jogler C."/>
        </authorList>
    </citation>
    <scope>NUCLEOTIDE SEQUENCE [LARGE SCALE GENOMIC DNA]</scope>
    <source>
        <strain evidence="1 2">V144</strain>
    </source>
</reference>
<protein>
    <submittedName>
        <fullName evidence="1">DinB superfamily protein</fullName>
    </submittedName>
</protein>
<evidence type="ECO:0000313" key="2">
    <source>
        <dbReference type="Proteomes" id="UP000318704"/>
    </source>
</evidence>
<name>A0A517W3M1_9PLAN</name>
<accession>A0A517W3M1</accession>
<proteinExistence type="predicted"/>
<dbReference type="InterPro" id="IPR034660">
    <property type="entry name" value="DinB/YfiT-like"/>
</dbReference>
<dbReference type="InterPro" id="IPR011466">
    <property type="entry name" value="DUF1572"/>
</dbReference>
<dbReference type="Gene3D" id="1.20.120.450">
    <property type="entry name" value="dinb family like domain"/>
    <property type="match status" value="1"/>
</dbReference>
<organism evidence="1 2">
    <name type="scientific">Gimesia aquarii</name>
    <dbReference type="NCBI Taxonomy" id="2527964"/>
    <lineage>
        <taxon>Bacteria</taxon>
        <taxon>Pseudomonadati</taxon>
        <taxon>Planctomycetota</taxon>
        <taxon>Planctomycetia</taxon>
        <taxon>Planctomycetales</taxon>
        <taxon>Planctomycetaceae</taxon>
        <taxon>Gimesia</taxon>
    </lineage>
</organism>
<dbReference type="EMBL" id="CP037920">
    <property type="protein sequence ID" value="QDT99852.1"/>
    <property type="molecule type" value="Genomic_DNA"/>
</dbReference>
<dbReference type="SUPFAM" id="SSF109854">
    <property type="entry name" value="DinB/YfiT-like putative metalloenzymes"/>
    <property type="match status" value="1"/>
</dbReference>
<sequence length="174" mass="19846">MPPSADEIAREFVQESIHLLEQSLHKIHHCLDQLNFDQLWWRPEPELNSIGNLMLHLCGNLNQWAVCGITKSKDERQREQEFSADAKLSLEEISAKLDQTVAQTCEAMQSLSSTALLERRIIQGFSVTVMGAISHTVPHFVGHTHQIIFLTRLQKGTEYQFDWSPDSLREGVPI</sequence>
<dbReference type="AlphaFoldDB" id="A0A517W3M1"/>
<evidence type="ECO:0000313" key="1">
    <source>
        <dbReference type="EMBL" id="QDT99852.1"/>
    </source>
</evidence>